<dbReference type="PROSITE" id="PS50234">
    <property type="entry name" value="VWFA"/>
    <property type="match status" value="2"/>
</dbReference>
<dbReference type="InterPro" id="IPR002035">
    <property type="entry name" value="VWF_A"/>
</dbReference>
<keyword evidence="2" id="KW-0272">Extracellular matrix</keyword>
<dbReference type="SUPFAM" id="SSF53300">
    <property type="entry name" value="vWA-like"/>
    <property type="match status" value="1"/>
</dbReference>
<feature type="domain" description="VWFA" evidence="5">
    <location>
        <begin position="306"/>
        <end position="371"/>
    </location>
</feature>
<keyword evidence="4" id="KW-0812">Transmembrane</keyword>
<dbReference type="Gene3D" id="2.60.40.10">
    <property type="entry name" value="Immunoglobulins"/>
    <property type="match status" value="1"/>
</dbReference>
<dbReference type="PRINTS" id="PR00453">
    <property type="entry name" value="VWFADOMAIN"/>
</dbReference>
<dbReference type="Pfam" id="PF00092">
    <property type="entry name" value="VWA"/>
    <property type="match status" value="1"/>
</dbReference>
<comment type="caution">
    <text evidence="7">The sequence shown here is derived from an EMBL/GenBank/DDBJ whole genome shotgun (WGS) entry which is preliminary data.</text>
</comment>
<keyword evidence="4" id="KW-1133">Transmembrane helix</keyword>
<evidence type="ECO:0000256" key="1">
    <source>
        <dbReference type="ARBA" id="ARBA00004498"/>
    </source>
</evidence>
<dbReference type="AlphaFoldDB" id="A0AAV1Q8M2"/>
<sequence length="371" mass="41804">MTEVLTSYDDRDEMVRGASMAAAAPCFNNDLRSCNVYANISSLRLRSWRTVRWMECKQVAAAMVVKLKFEARLRQRGVGEQSGSESLCKGLVSFSYSCAGGKLRSLETYDLRRMQFSFRLSVCLLGFVLVCLFPQPAQGQVSSPRRFRAKVLSPTQLHVSWKEPKGEFESYKVVYITEPGDKQTELPISKQEAKLIIEDFDPSKEYNFKITAVHRGQESKPLRAKHEAVQRSSVEMAQSQRRPDRVAEENNEISEDEDGFMCKTPAVADIVILVDGSWSIGRINFRLVRTFLENLVKAFSVEFDKTRIGLALTFILENSFKPESGSRPGVPKIGILITDGKSQDDVIPPAQSLREAGIELFAIGTTHRHRH</sequence>
<dbReference type="Pfam" id="PF00041">
    <property type="entry name" value="fn3"/>
    <property type="match status" value="1"/>
</dbReference>
<dbReference type="PANTHER" id="PTHR24020">
    <property type="entry name" value="COLLAGEN ALPHA"/>
    <property type="match status" value="1"/>
</dbReference>
<evidence type="ECO:0000256" key="2">
    <source>
        <dbReference type="ARBA" id="ARBA00022530"/>
    </source>
</evidence>
<dbReference type="CDD" id="cd00063">
    <property type="entry name" value="FN3"/>
    <property type="match status" value="1"/>
</dbReference>
<evidence type="ECO:0000259" key="5">
    <source>
        <dbReference type="PROSITE" id="PS50234"/>
    </source>
</evidence>
<organism evidence="7 8">
    <name type="scientific">Scomber scombrus</name>
    <name type="common">Atlantic mackerel</name>
    <name type="synonym">Scomber vernalis</name>
    <dbReference type="NCBI Taxonomy" id="13677"/>
    <lineage>
        <taxon>Eukaryota</taxon>
        <taxon>Metazoa</taxon>
        <taxon>Chordata</taxon>
        <taxon>Craniata</taxon>
        <taxon>Vertebrata</taxon>
        <taxon>Euteleostomi</taxon>
        <taxon>Actinopterygii</taxon>
        <taxon>Neopterygii</taxon>
        <taxon>Teleostei</taxon>
        <taxon>Neoteleostei</taxon>
        <taxon>Acanthomorphata</taxon>
        <taxon>Pelagiaria</taxon>
        <taxon>Scombriformes</taxon>
        <taxon>Scombridae</taxon>
        <taxon>Scomber</taxon>
    </lineage>
</organism>
<reference evidence="7 8" key="1">
    <citation type="submission" date="2024-01" db="EMBL/GenBank/DDBJ databases">
        <authorList>
            <person name="Alioto T."/>
            <person name="Alioto T."/>
            <person name="Gomez Garrido J."/>
        </authorList>
    </citation>
    <scope>NUCLEOTIDE SEQUENCE [LARGE SCALE GENOMIC DNA]</scope>
</reference>
<feature type="domain" description="VWFA" evidence="5">
    <location>
        <begin position="269"/>
        <end position="301"/>
    </location>
</feature>
<dbReference type="GO" id="GO:0005615">
    <property type="term" value="C:extracellular space"/>
    <property type="evidence" value="ECO:0007669"/>
    <property type="project" value="TreeGrafter"/>
</dbReference>
<keyword evidence="7" id="KW-0176">Collagen</keyword>
<dbReference type="EMBL" id="CAWUFR010000606">
    <property type="protein sequence ID" value="CAK6979720.1"/>
    <property type="molecule type" value="Genomic_DNA"/>
</dbReference>
<dbReference type="InterPro" id="IPR003961">
    <property type="entry name" value="FN3_dom"/>
</dbReference>
<feature type="region of interest" description="Disordered" evidence="3">
    <location>
        <begin position="221"/>
        <end position="255"/>
    </location>
</feature>
<gene>
    <name evidence="7" type="ORF">FSCOSCO3_A005906</name>
</gene>
<accession>A0AAV1Q8M2</accession>
<name>A0AAV1Q8M2_SCOSC</name>
<dbReference type="Gene3D" id="3.40.50.410">
    <property type="entry name" value="von Willebrand factor, type A domain"/>
    <property type="match status" value="2"/>
</dbReference>
<evidence type="ECO:0000313" key="7">
    <source>
        <dbReference type="EMBL" id="CAK6979720.1"/>
    </source>
</evidence>
<feature type="compositionally biased region" description="Polar residues" evidence="3">
    <location>
        <begin position="230"/>
        <end position="240"/>
    </location>
</feature>
<dbReference type="InterPro" id="IPR013783">
    <property type="entry name" value="Ig-like_fold"/>
</dbReference>
<evidence type="ECO:0000256" key="4">
    <source>
        <dbReference type="SAM" id="Phobius"/>
    </source>
</evidence>
<keyword evidence="8" id="KW-1185">Reference proteome</keyword>
<dbReference type="PANTHER" id="PTHR24020:SF15">
    <property type="entry name" value="COLLAGEN ALPHA-1(XIV) CHAIN"/>
    <property type="match status" value="1"/>
</dbReference>
<protein>
    <submittedName>
        <fullName evidence="7">Collagen alpha-1(XIV) chain</fullName>
    </submittedName>
</protein>
<proteinExistence type="predicted"/>
<dbReference type="GO" id="GO:0005614">
    <property type="term" value="C:interstitial matrix"/>
    <property type="evidence" value="ECO:0007669"/>
    <property type="project" value="TreeGrafter"/>
</dbReference>
<dbReference type="InterPro" id="IPR036465">
    <property type="entry name" value="vWFA_dom_sf"/>
</dbReference>
<comment type="subcellular location">
    <subcellularLocation>
        <location evidence="1">Secreted</location>
        <location evidence="1">Extracellular space</location>
        <location evidence="1">Extracellular matrix</location>
    </subcellularLocation>
</comment>
<dbReference type="InterPro" id="IPR050525">
    <property type="entry name" value="ECM_Assembly_Org"/>
</dbReference>
<evidence type="ECO:0000259" key="6">
    <source>
        <dbReference type="PROSITE" id="PS50853"/>
    </source>
</evidence>
<dbReference type="SMART" id="SM00060">
    <property type="entry name" value="FN3"/>
    <property type="match status" value="1"/>
</dbReference>
<evidence type="ECO:0000313" key="8">
    <source>
        <dbReference type="Proteomes" id="UP001314229"/>
    </source>
</evidence>
<feature type="domain" description="Fibronectin type-III" evidence="6">
    <location>
        <begin position="143"/>
        <end position="232"/>
    </location>
</feature>
<evidence type="ECO:0000256" key="3">
    <source>
        <dbReference type="SAM" id="MobiDB-lite"/>
    </source>
</evidence>
<dbReference type="GO" id="GO:0005581">
    <property type="term" value="C:collagen trimer"/>
    <property type="evidence" value="ECO:0007669"/>
    <property type="project" value="UniProtKB-KW"/>
</dbReference>
<keyword evidence="2" id="KW-0964">Secreted</keyword>
<keyword evidence="4" id="KW-0472">Membrane</keyword>
<dbReference type="PROSITE" id="PS50853">
    <property type="entry name" value="FN3"/>
    <property type="match status" value="1"/>
</dbReference>
<dbReference type="SUPFAM" id="SSF49265">
    <property type="entry name" value="Fibronectin type III"/>
    <property type="match status" value="1"/>
</dbReference>
<dbReference type="InterPro" id="IPR036116">
    <property type="entry name" value="FN3_sf"/>
</dbReference>
<dbReference type="Proteomes" id="UP001314229">
    <property type="component" value="Unassembled WGS sequence"/>
</dbReference>
<feature type="transmembrane region" description="Helical" evidence="4">
    <location>
        <begin position="116"/>
        <end position="135"/>
    </location>
</feature>